<dbReference type="CDD" id="cd13553">
    <property type="entry name" value="PBP2_NrtA_CpmA_like"/>
    <property type="match status" value="1"/>
</dbReference>
<sequence>MNTLLRNDHTPQADANRATADGQLNAGAYITPLAGEPEQRELRLGFIPLSDCAPLVVARHKGCFERQGLDVTLTREPSWSAIRDKLACGRLDAAHMLAAIPLAATLGITGLPCPMITGMSLDLNGNAITVSNKLHAQMTAVDPEAMRRRPITAEPLRKVIEFNAAAGREPLTFASVFPFSSHHYELRYWLAAAGIDPDRDVRLIVVPPPGMVTALSRGEIDGYCVGEPWNSVAVERGVGRVLIAKHELWSNSPEKVLGVRADWALRHPNTHRALIRALLEACAWLDHPDNREEAAQLVAQPGYVDASPSAVAAALTGQFRYGPGEPTTNTPDFFVFHRHAANFPWRSHAMWTLTQMIRWGQLDPRVDMEQIAREVYRPEVYRAAAQDLALPCPAVDYKCEGTHAQPWTLSGTPPVALGADTFFDDSAFDPRRPMAYLADFDVTRTAEADGLFMTR</sequence>
<dbReference type="Gene3D" id="3.40.190.10">
    <property type="entry name" value="Periplasmic binding protein-like II"/>
    <property type="match status" value="2"/>
</dbReference>
<evidence type="ECO:0000256" key="1">
    <source>
        <dbReference type="ARBA" id="ARBA00004308"/>
    </source>
</evidence>
<dbReference type="Pfam" id="PF13379">
    <property type="entry name" value="NMT1_2"/>
    <property type="match status" value="1"/>
</dbReference>
<dbReference type="RefSeq" id="WP_425346503.1">
    <property type="nucleotide sequence ID" value="NZ_JBGUBD010000010.1"/>
</dbReference>
<dbReference type="PANTHER" id="PTHR30024">
    <property type="entry name" value="ALIPHATIC SULFONATES-BINDING PROTEIN-RELATED"/>
    <property type="match status" value="1"/>
</dbReference>
<protein>
    <submittedName>
        <fullName evidence="6">CmpA/NrtA family ABC transporter substrate-binding protein</fullName>
    </submittedName>
</protein>
<comment type="caution">
    <text evidence="6">The sequence shown here is derived from an EMBL/GenBank/DDBJ whole genome shotgun (WGS) entry which is preliminary data.</text>
</comment>
<dbReference type="SUPFAM" id="SSF53850">
    <property type="entry name" value="Periplasmic binding protein-like II"/>
    <property type="match status" value="1"/>
</dbReference>
<dbReference type="PANTHER" id="PTHR30024:SF43">
    <property type="entry name" value="BLL4572 PROTEIN"/>
    <property type="match status" value="1"/>
</dbReference>
<organism evidence="6 7">
    <name type="scientific">Natronomicrosphaera hydrolytica</name>
    <dbReference type="NCBI Taxonomy" id="3242702"/>
    <lineage>
        <taxon>Bacteria</taxon>
        <taxon>Pseudomonadati</taxon>
        <taxon>Planctomycetota</taxon>
        <taxon>Phycisphaerae</taxon>
        <taxon>Phycisphaerales</taxon>
        <taxon>Phycisphaeraceae</taxon>
        <taxon>Natronomicrosphaera</taxon>
    </lineage>
</organism>
<keyword evidence="5" id="KW-0472">Membrane</keyword>
<keyword evidence="2" id="KW-0813">Transport</keyword>
<comment type="subcellular location">
    <subcellularLocation>
        <location evidence="1">Endomembrane system</location>
    </subcellularLocation>
</comment>
<keyword evidence="4" id="KW-0997">Cell inner membrane</keyword>
<evidence type="ECO:0000256" key="5">
    <source>
        <dbReference type="ARBA" id="ARBA00023136"/>
    </source>
</evidence>
<proteinExistence type="predicted"/>
<dbReference type="Proteomes" id="UP001575105">
    <property type="component" value="Unassembled WGS sequence"/>
</dbReference>
<dbReference type="InterPro" id="IPR044527">
    <property type="entry name" value="NrtA/CpmA_ABC-bd_dom"/>
</dbReference>
<keyword evidence="7" id="KW-1185">Reference proteome</keyword>
<keyword evidence="3" id="KW-1003">Cell membrane</keyword>
<evidence type="ECO:0000313" key="6">
    <source>
        <dbReference type="EMBL" id="MFA9479577.1"/>
    </source>
</evidence>
<accession>A0ABV4U9U2</accession>
<name>A0ABV4U9U2_9BACT</name>
<reference evidence="6 7" key="1">
    <citation type="submission" date="2024-08" db="EMBL/GenBank/DDBJ databases">
        <title>Whole-genome sequencing of halo(alkali)philic microorganisms from hypersaline lakes.</title>
        <authorList>
            <person name="Sorokin D.Y."/>
            <person name="Merkel A.Y."/>
            <person name="Messina E."/>
            <person name="Yakimov M."/>
        </authorList>
    </citation>
    <scope>NUCLEOTIDE SEQUENCE [LARGE SCALE GENOMIC DNA]</scope>
    <source>
        <strain evidence="6 7">AB-hyl4</strain>
    </source>
</reference>
<evidence type="ECO:0000256" key="3">
    <source>
        <dbReference type="ARBA" id="ARBA00022475"/>
    </source>
</evidence>
<evidence type="ECO:0000256" key="2">
    <source>
        <dbReference type="ARBA" id="ARBA00022448"/>
    </source>
</evidence>
<dbReference type="EMBL" id="JBGUBD010000010">
    <property type="protein sequence ID" value="MFA9479577.1"/>
    <property type="molecule type" value="Genomic_DNA"/>
</dbReference>
<evidence type="ECO:0000256" key="4">
    <source>
        <dbReference type="ARBA" id="ARBA00022519"/>
    </source>
</evidence>
<gene>
    <name evidence="6" type="ORF">ACERK3_14910</name>
</gene>
<evidence type="ECO:0000313" key="7">
    <source>
        <dbReference type="Proteomes" id="UP001575105"/>
    </source>
</evidence>